<name>A0A1I2ZGQ6_9RHOB</name>
<evidence type="ECO:0000256" key="1">
    <source>
        <dbReference type="ARBA" id="ARBA00003469"/>
    </source>
</evidence>
<dbReference type="PANTHER" id="PTHR31528">
    <property type="entry name" value="4-AMINO-5-HYDROXYMETHYL-2-METHYLPYRIMIDINE PHOSPHATE SYNTHASE THI11-RELATED"/>
    <property type="match status" value="1"/>
</dbReference>
<comment type="similarity">
    <text evidence="3">Belongs to the NMT1/THI5 family.</text>
</comment>
<dbReference type="EMBL" id="FOPU01000008">
    <property type="protein sequence ID" value="SFH36679.1"/>
    <property type="molecule type" value="Genomic_DNA"/>
</dbReference>
<evidence type="ECO:0000256" key="9">
    <source>
        <dbReference type="ARBA" id="ARBA00023004"/>
    </source>
</evidence>
<dbReference type="Proteomes" id="UP000183635">
    <property type="component" value="Unassembled WGS sequence"/>
</dbReference>
<dbReference type="Pfam" id="PF09084">
    <property type="entry name" value="NMT1"/>
    <property type="match status" value="1"/>
</dbReference>
<evidence type="ECO:0000256" key="7">
    <source>
        <dbReference type="ARBA" id="ARBA00022898"/>
    </source>
</evidence>
<proteinExistence type="inferred from homology"/>
<evidence type="ECO:0000256" key="4">
    <source>
        <dbReference type="ARBA" id="ARBA00011738"/>
    </source>
</evidence>
<dbReference type="SUPFAM" id="SSF53850">
    <property type="entry name" value="Periplasmic binding protein-like II"/>
    <property type="match status" value="1"/>
</dbReference>
<comment type="catalytic activity">
    <reaction evidence="11">
        <text>N(6)-(pyridoxal phosphate)-L-lysyl-[4-amino-5-hydroxymethyl-2-methylpyrimidine phosphate synthase] + L-histidyl-[4-amino-5-hydroxymethyl-2-methylpyrimidine phosphate synthase] + 2 Fe(3+) + 4 H2O = L-lysyl-[4-amino-5-hydroxymethyl-2-methylpyrimidine phosphate synthase] + (2S)-2-amino-5-hydroxy-4-oxopentanoyl-[4-amino-5-hydroxymethyl-2-methylpyrimidine phosphate synthase] + 4-amino-2-methyl-5-(phosphooxymethyl)pyrimidine + 3-oxopropanoate + 2 Fe(2+) + 2 H(+)</text>
        <dbReference type="Rhea" id="RHEA:65756"/>
        <dbReference type="Rhea" id="RHEA-COMP:16892"/>
        <dbReference type="Rhea" id="RHEA-COMP:16893"/>
        <dbReference type="Rhea" id="RHEA-COMP:16894"/>
        <dbReference type="Rhea" id="RHEA-COMP:16895"/>
        <dbReference type="ChEBI" id="CHEBI:15377"/>
        <dbReference type="ChEBI" id="CHEBI:15378"/>
        <dbReference type="ChEBI" id="CHEBI:29033"/>
        <dbReference type="ChEBI" id="CHEBI:29034"/>
        <dbReference type="ChEBI" id="CHEBI:29969"/>
        <dbReference type="ChEBI" id="CHEBI:29979"/>
        <dbReference type="ChEBI" id="CHEBI:33190"/>
        <dbReference type="ChEBI" id="CHEBI:58354"/>
        <dbReference type="ChEBI" id="CHEBI:143915"/>
        <dbReference type="ChEBI" id="CHEBI:157692"/>
    </reaction>
    <physiologicalReaction direction="left-to-right" evidence="11">
        <dbReference type="Rhea" id="RHEA:65757"/>
    </physiologicalReaction>
</comment>
<dbReference type="Gene3D" id="3.40.190.10">
    <property type="entry name" value="Periplasmic binding protein-like II"/>
    <property type="match status" value="2"/>
</dbReference>
<organism evidence="13 14">
    <name type="scientific">Paracoccus aminovorans</name>
    <dbReference type="NCBI Taxonomy" id="34004"/>
    <lineage>
        <taxon>Bacteria</taxon>
        <taxon>Pseudomonadati</taxon>
        <taxon>Pseudomonadota</taxon>
        <taxon>Alphaproteobacteria</taxon>
        <taxon>Rhodobacterales</taxon>
        <taxon>Paracoccaceae</taxon>
        <taxon>Paracoccus</taxon>
    </lineage>
</organism>
<dbReference type="GO" id="GO:0046872">
    <property type="term" value="F:metal ion binding"/>
    <property type="evidence" value="ECO:0007669"/>
    <property type="project" value="UniProtKB-KW"/>
</dbReference>
<accession>A0A1I2ZGQ6</accession>
<keyword evidence="9" id="KW-0408">Iron</keyword>
<dbReference type="InterPro" id="IPR027939">
    <property type="entry name" value="NMT1/THI5"/>
</dbReference>
<dbReference type="OrthoDB" id="5372616at2"/>
<comment type="pathway">
    <text evidence="2">Cofactor biosynthesis; thiamine diphosphate biosynthesis.</text>
</comment>
<reference evidence="13 14" key="1">
    <citation type="submission" date="2016-10" db="EMBL/GenBank/DDBJ databases">
        <authorList>
            <person name="de Groot N.N."/>
        </authorList>
    </citation>
    <scope>NUCLEOTIDE SEQUENCE [LARGE SCALE GENOMIC DNA]</scope>
    <source>
        <strain evidence="13 14">DSM 8537</strain>
    </source>
</reference>
<keyword evidence="14" id="KW-1185">Reference proteome</keyword>
<evidence type="ECO:0000256" key="11">
    <source>
        <dbReference type="ARBA" id="ARBA00048179"/>
    </source>
</evidence>
<evidence type="ECO:0000313" key="13">
    <source>
        <dbReference type="EMBL" id="SFH36679.1"/>
    </source>
</evidence>
<sequence length="332" mass="34612">MKPSVLVLLIALLAPLGVRAETLTVQLRGPALAESAGFLWAQARGLYAAEGLDVTLLPADDAPPFESLARGAADVTVEWMPMALVAHENGLPVVNVAQILARPALRLTCRREAGVETAADLRGKTLANTFRGEDYPLLAWLTRLGLKPDDSLSGVALLAQWPGAAGGAEMLRHHQAACATTLAYDPLPGDGLVVLDPATEGTATLEDGLYALPATLADTQAQDRLARFLRASMKGWHEAVADPEAAAGLILGPDPDAGALRRQAAMIEAIGPLLSSSGALDEDDYRRTVDILRAGSGQAILRRDPGDAFIAAVTTRMALPEAAATSTADAAP</sequence>
<keyword evidence="7" id="KW-0663">Pyridoxal phosphate</keyword>
<evidence type="ECO:0000256" key="3">
    <source>
        <dbReference type="ARBA" id="ARBA00009406"/>
    </source>
</evidence>
<evidence type="ECO:0000256" key="8">
    <source>
        <dbReference type="ARBA" id="ARBA00022977"/>
    </source>
</evidence>
<dbReference type="PANTHER" id="PTHR31528:SF1">
    <property type="entry name" value="4-AMINO-5-HYDROXYMETHYL-2-METHYLPYRIMIDINE PHOSPHATE SYNTHASE THI11-RELATED"/>
    <property type="match status" value="1"/>
</dbReference>
<evidence type="ECO:0000256" key="6">
    <source>
        <dbReference type="ARBA" id="ARBA00022723"/>
    </source>
</evidence>
<comment type="function">
    <text evidence="1">Responsible for the formation of the pyrimidine heterocycle in the thiamine biosynthesis pathway. Catalyzes the formation of hydroxymethylpyrimidine phosphate (HMP-P) from histidine and pyridoxal phosphate (PLP). The protein uses PLP and the active site histidine to form HMP-P, generating an inactive enzyme. The enzyme can only undergo a single turnover, which suggests it is a suicide enzyme.</text>
</comment>
<dbReference type="AlphaFoldDB" id="A0A1I2ZGQ6"/>
<keyword evidence="5" id="KW-0808">Transferase</keyword>
<feature type="domain" description="SsuA/THI5-like" evidence="12">
    <location>
        <begin position="34"/>
        <end position="246"/>
    </location>
</feature>
<evidence type="ECO:0000256" key="10">
    <source>
        <dbReference type="ARBA" id="ARBA00033171"/>
    </source>
</evidence>
<comment type="subunit">
    <text evidence="4">Homodimer.</text>
</comment>
<keyword evidence="6" id="KW-0479">Metal-binding</keyword>
<keyword evidence="8" id="KW-0784">Thiamine biosynthesis</keyword>
<evidence type="ECO:0000259" key="12">
    <source>
        <dbReference type="Pfam" id="PF09084"/>
    </source>
</evidence>
<evidence type="ECO:0000313" key="14">
    <source>
        <dbReference type="Proteomes" id="UP000183635"/>
    </source>
</evidence>
<dbReference type="STRING" id="34004.SAMN04488021_108103"/>
<dbReference type="GO" id="GO:0016740">
    <property type="term" value="F:transferase activity"/>
    <property type="evidence" value="ECO:0007669"/>
    <property type="project" value="UniProtKB-KW"/>
</dbReference>
<dbReference type="InterPro" id="IPR015168">
    <property type="entry name" value="SsuA/THI5"/>
</dbReference>
<evidence type="ECO:0000256" key="2">
    <source>
        <dbReference type="ARBA" id="ARBA00004948"/>
    </source>
</evidence>
<dbReference type="RefSeq" id="WP_074966811.1">
    <property type="nucleotide sequence ID" value="NZ_CBCRYP010000003.1"/>
</dbReference>
<evidence type="ECO:0000256" key="5">
    <source>
        <dbReference type="ARBA" id="ARBA00022679"/>
    </source>
</evidence>
<dbReference type="GO" id="GO:0009228">
    <property type="term" value="P:thiamine biosynthetic process"/>
    <property type="evidence" value="ECO:0007669"/>
    <property type="project" value="UniProtKB-KW"/>
</dbReference>
<protein>
    <recommendedName>
        <fullName evidence="10">Thiamine pyrimidine synthase</fullName>
    </recommendedName>
</protein>
<gene>
    <name evidence="13" type="ORF">SAMN04488021_108103</name>
</gene>